<dbReference type="RefSeq" id="WP_036687558.1">
    <property type="nucleotide sequence ID" value="NZ_JARLKA010000030.1"/>
</dbReference>
<reference evidence="2 3" key="1">
    <citation type="submission" date="2016-10" db="EMBL/GenBank/DDBJ databases">
        <title>Paenibacillus species isolates.</title>
        <authorList>
            <person name="Beno S.M."/>
        </authorList>
    </citation>
    <scope>NUCLEOTIDE SEQUENCE [LARGE SCALE GENOMIC DNA]</scope>
    <source>
        <strain evidence="2 3">FSL H7-0604</strain>
    </source>
</reference>
<dbReference type="Proteomes" id="UP000187465">
    <property type="component" value="Unassembled WGS sequence"/>
</dbReference>
<dbReference type="EMBL" id="MKQP01000111">
    <property type="protein sequence ID" value="OMD19748.1"/>
    <property type="molecule type" value="Genomic_DNA"/>
</dbReference>
<accession>A0A1R0WRI6</accession>
<keyword evidence="1" id="KW-0732">Signal</keyword>
<comment type="caution">
    <text evidence="2">The sequence shown here is derived from an EMBL/GenBank/DDBJ whole genome shotgun (WGS) entry which is preliminary data.</text>
</comment>
<organism evidence="2 3">
    <name type="scientific">Paenibacillus odorifer</name>
    <dbReference type="NCBI Taxonomy" id="189426"/>
    <lineage>
        <taxon>Bacteria</taxon>
        <taxon>Bacillati</taxon>
        <taxon>Bacillota</taxon>
        <taxon>Bacilli</taxon>
        <taxon>Bacillales</taxon>
        <taxon>Paenibacillaceae</taxon>
        <taxon>Paenibacillus</taxon>
    </lineage>
</organism>
<evidence type="ECO:0000313" key="2">
    <source>
        <dbReference type="EMBL" id="OMD19748.1"/>
    </source>
</evidence>
<proteinExistence type="predicted"/>
<protein>
    <submittedName>
        <fullName evidence="2">Uncharacterized protein</fullName>
    </submittedName>
</protein>
<evidence type="ECO:0000256" key="1">
    <source>
        <dbReference type="SAM" id="SignalP"/>
    </source>
</evidence>
<evidence type="ECO:0000313" key="3">
    <source>
        <dbReference type="Proteomes" id="UP000187465"/>
    </source>
</evidence>
<dbReference type="AlphaFoldDB" id="A0A1R0WRI6"/>
<name>A0A1R0WRI6_9BACL</name>
<feature type="signal peptide" evidence="1">
    <location>
        <begin position="1"/>
        <end position="19"/>
    </location>
</feature>
<sequence length="133" mass="13654">MLATKSASASMSSLTTALASESMLVAASGSASVLARQYSIRVGVGFSVESVLESLSVLATMSTSASMSLLAIASTSATASTSTSAQKALSDTADLIRDINPLLGFYRTPKLLLARKAPIISIFLMNSCIGVRN</sequence>
<gene>
    <name evidence="2" type="ORF">BJP51_10415</name>
</gene>
<feature type="chain" id="PRO_5010225313" evidence="1">
    <location>
        <begin position="20"/>
        <end position="133"/>
    </location>
</feature>